<dbReference type="PROSITE" id="PS51450">
    <property type="entry name" value="LRR"/>
    <property type="match status" value="1"/>
</dbReference>
<dbReference type="SUPFAM" id="SSF56672">
    <property type="entry name" value="DNA/RNA polymerases"/>
    <property type="match status" value="1"/>
</dbReference>
<dbReference type="Pfam" id="PF00078">
    <property type="entry name" value="RVT_1"/>
    <property type="match status" value="1"/>
</dbReference>
<comment type="subcellular location">
    <subcellularLocation>
        <location evidence="1">Nucleus</location>
    </subcellularLocation>
</comment>
<feature type="domain" description="Ig-like" evidence="13">
    <location>
        <begin position="579"/>
        <end position="688"/>
    </location>
</feature>
<keyword evidence="5" id="KW-0732">Signal</keyword>
<dbReference type="Proteomes" id="UP001239994">
    <property type="component" value="Unassembled WGS sequence"/>
</dbReference>
<keyword evidence="7" id="KW-1015">Disulfide bond</keyword>
<name>A0AAD8YYB5_9TELE</name>
<evidence type="ECO:0000259" key="12">
    <source>
        <dbReference type="PROSITE" id="PS50013"/>
    </source>
</evidence>
<evidence type="ECO:0000259" key="13">
    <source>
        <dbReference type="PROSITE" id="PS50835"/>
    </source>
</evidence>
<evidence type="ECO:0000256" key="3">
    <source>
        <dbReference type="ARBA" id="ARBA00012180"/>
    </source>
</evidence>
<evidence type="ECO:0000256" key="7">
    <source>
        <dbReference type="ARBA" id="ARBA00023157"/>
    </source>
</evidence>
<feature type="transmembrane region" description="Helical" evidence="11">
    <location>
        <begin position="911"/>
        <end position="939"/>
    </location>
</feature>
<keyword evidence="4" id="KW-0433">Leucine-rich repeat</keyword>
<dbReference type="SUPFAM" id="SSF52058">
    <property type="entry name" value="L domain-like"/>
    <property type="match status" value="1"/>
</dbReference>
<dbReference type="InterPro" id="IPR013783">
    <property type="entry name" value="Ig-like_fold"/>
</dbReference>
<keyword evidence="6" id="KW-0677">Repeat</keyword>
<organism evidence="15 16">
    <name type="scientific">Electrophorus voltai</name>
    <dbReference type="NCBI Taxonomy" id="2609070"/>
    <lineage>
        <taxon>Eukaryota</taxon>
        <taxon>Metazoa</taxon>
        <taxon>Chordata</taxon>
        <taxon>Craniata</taxon>
        <taxon>Vertebrata</taxon>
        <taxon>Euteleostomi</taxon>
        <taxon>Actinopterygii</taxon>
        <taxon>Neopterygii</taxon>
        <taxon>Teleostei</taxon>
        <taxon>Ostariophysi</taxon>
        <taxon>Gymnotiformes</taxon>
        <taxon>Gymnotoidei</taxon>
        <taxon>Gymnotidae</taxon>
        <taxon>Electrophorus</taxon>
    </lineage>
</organism>
<sequence length="1054" mass="117511">MNRWCQGRAEASRTTIGIQPSPPGKALRASTVAPKAGIEIRGRLRRSSGPWKWDAPQRTGTGTARQTNTLEEPMQLDAAGIQQGRRCSRAVPLQATSIGSPEAEKQVPILLEYKDLEQIVSPRKATQLPPHRDWDCTVTLKEGDEWKTAFSTSMGHYEYLVLPYSLAMAQLIFQAYINEVLRDFLGRSVVAYIDDILIYSPSWNQHVHDVQAMLQTLLQNRLYCKAEKCEFHHKEVDFLGYAIQEGSLARPLTDQLWGSVRRIKWTYEEEKAFEELKNAFATAPVLQQPGPERPFVVGGDTPKPTQKVWVSNKDGCAGTTGKLEARYEGPYSITGWINEVTYRLGLMGSSRASQAFHVSALKPVKEGLLTEEEGSSGGPPPPLETEEGPAYSVHALMDSRRRGWKLQYLVDWEGYSQEEHCWVTSLWLAHNSIVTIERNTLTPMSQLRNLDLSYNKIIHFPWEDIANLTALQLLKMNNNEMVSLPKDVFTNLKDLRSLRINNNKFTTIVEGTFDALTSVSHLQIYNNPFSCSCKLEWMREWIIQSKISIPEKNSILCEAPAHLKGVEVTKMPKLDCQAPTVTITYQPNIENTEIYEGHMVVLNCETKGTPKPDVEWHISAGNELLKFTLPSIVEKSEISINGAPSNTRFLIFQNGTLIIPHMSKKEDGNYSCSATNDIGKADSTVKLMAATKKQDINMFYQKVGISSSGNKPGPKSSENSVISTWPISKEKNKITPTGTSSIGINTKQIVEASDTSPFASKCGISDGTQYISNHAFNMSLDDLKQYTFDFGVIALEVSETEAKVQLNPLQMANAKSNLHLNQPQDLETVNKEPFSLYQTSTKKSPLDMLYICVSTGNGHSVVQWSKIEEGVNSYRFQGLQPGTNYTLCLTYAGQDCQVQVVFTTRKKIPSLLIIVVVSVFLLALATVPLLGATCCHLLYKYQGKTYKLIMKAQNPDQMEKHIATDFDPRASFVESEKNFNPSELGEGDGEADGDEGEGEGEDVEGSVVTESIPESQCKTQEEFEVGSEYSDRLPLGAEAVNISEEINGNYKEPR</sequence>
<dbReference type="Gene3D" id="3.80.10.10">
    <property type="entry name" value="Ribonuclease Inhibitor"/>
    <property type="match status" value="1"/>
</dbReference>
<dbReference type="EMBL" id="JAROKS010000022">
    <property type="protein sequence ID" value="KAK1788834.1"/>
    <property type="molecule type" value="Genomic_DNA"/>
</dbReference>
<proteinExistence type="inferred from homology"/>
<keyword evidence="9" id="KW-0393">Immunoglobulin domain</keyword>
<dbReference type="InterPro" id="IPR003591">
    <property type="entry name" value="Leu-rich_rpt_typical-subtyp"/>
</dbReference>
<dbReference type="InterPro" id="IPR043502">
    <property type="entry name" value="DNA/RNA_pol_sf"/>
</dbReference>
<dbReference type="SUPFAM" id="SSF54160">
    <property type="entry name" value="Chromo domain-like"/>
    <property type="match status" value="1"/>
</dbReference>
<dbReference type="InterPro" id="IPR000953">
    <property type="entry name" value="Chromo/chromo_shadow_dom"/>
</dbReference>
<dbReference type="PROSITE" id="PS50878">
    <property type="entry name" value="RT_POL"/>
    <property type="match status" value="1"/>
</dbReference>
<feature type="compositionally biased region" description="Polar residues" evidence="10">
    <location>
        <begin position="1008"/>
        <end position="1018"/>
    </location>
</feature>
<dbReference type="FunFam" id="3.30.70.270:FF:000003">
    <property type="entry name" value="Transposon Ty3-G Gag-Pol polyprotein"/>
    <property type="match status" value="1"/>
</dbReference>
<dbReference type="AlphaFoldDB" id="A0AAD8YYB5"/>
<dbReference type="InterPro" id="IPR016197">
    <property type="entry name" value="Chromo-like_dom_sf"/>
</dbReference>
<accession>A0AAD8YYB5</accession>
<dbReference type="SMART" id="SM00409">
    <property type="entry name" value="IG"/>
    <property type="match status" value="1"/>
</dbReference>
<dbReference type="Pfam" id="PF13855">
    <property type="entry name" value="LRR_8"/>
    <property type="match status" value="1"/>
</dbReference>
<dbReference type="InterPro" id="IPR001611">
    <property type="entry name" value="Leu-rich_rpt"/>
</dbReference>
<feature type="compositionally biased region" description="Acidic residues" evidence="10">
    <location>
        <begin position="985"/>
        <end position="1004"/>
    </location>
</feature>
<keyword evidence="11" id="KW-0812">Transmembrane</keyword>
<comment type="caution">
    <text evidence="15">The sequence shown here is derived from an EMBL/GenBank/DDBJ whole genome shotgun (WGS) entry which is preliminary data.</text>
</comment>
<dbReference type="Gene3D" id="3.30.70.270">
    <property type="match status" value="2"/>
</dbReference>
<dbReference type="PROSITE" id="PS50013">
    <property type="entry name" value="CHROMO_2"/>
    <property type="match status" value="1"/>
</dbReference>
<dbReference type="CDD" id="cd01647">
    <property type="entry name" value="RT_LTR"/>
    <property type="match status" value="1"/>
</dbReference>
<keyword evidence="11" id="KW-0472">Membrane</keyword>
<dbReference type="SMART" id="SM00369">
    <property type="entry name" value="LRR_TYP"/>
    <property type="match status" value="3"/>
</dbReference>
<gene>
    <name evidence="15" type="ORF">P4O66_002642</name>
</gene>
<dbReference type="InterPro" id="IPR036179">
    <property type="entry name" value="Ig-like_dom_sf"/>
</dbReference>
<dbReference type="InterPro" id="IPR056924">
    <property type="entry name" value="SH3_Tf2-1"/>
</dbReference>
<dbReference type="PANTHER" id="PTHR24366">
    <property type="entry name" value="IG(IMMUNOGLOBULIN) AND LRR(LEUCINE RICH REPEAT) DOMAINS"/>
    <property type="match status" value="1"/>
</dbReference>
<evidence type="ECO:0000256" key="9">
    <source>
        <dbReference type="ARBA" id="ARBA00023319"/>
    </source>
</evidence>
<evidence type="ECO:0000256" key="8">
    <source>
        <dbReference type="ARBA" id="ARBA00023180"/>
    </source>
</evidence>
<evidence type="ECO:0000313" key="15">
    <source>
        <dbReference type="EMBL" id="KAK1788834.1"/>
    </source>
</evidence>
<evidence type="ECO:0000256" key="4">
    <source>
        <dbReference type="ARBA" id="ARBA00022614"/>
    </source>
</evidence>
<protein>
    <recommendedName>
        <fullName evidence="3">ribonuclease H</fullName>
        <ecNumber evidence="3">3.1.26.4</ecNumber>
    </recommendedName>
</protein>
<dbReference type="SMART" id="SM00082">
    <property type="entry name" value="LRRCT"/>
    <property type="match status" value="1"/>
</dbReference>
<dbReference type="InterPro" id="IPR000483">
    <property type="entry name" value="Cys-rich_flank_reg_C"/>
</dbReference>
<dbReference type="InterPro" id="IPR032675">
    <property type="entry name" value="LRR_dom_sf"/>
</dbReference>
<dbReference type="InterPro" id="IPR007110">
    <property type="entry name" value="Ig-like_dom"/>
</dbReference>
<reference evidence="15" key="1">
    <citation type="submission" date="2023-03" db="EMBL/GenBank/DDBJ databases">
        <title>Electrophorus voltai genome.</title>
        <authorList>
            <person name="Bian C."/>
        </authorList>
    </citation>
    <scope>NUCLEOTIDE SEQUENCE</scope>
    <source>
        <strain evidence="15">CB-2022</strain>
        <tissue evidence="15">Muscle</tissue>
    </source>
</reference>
<dbReference type="Gene3D" id="2.60.40.10">
    <property type="entry name" value="Immunoglobulins"/>
    <property type="match status" value="1"/>
</dbReference>
<evidence type="ECO:0000256" key="5">
    <source>
        <dbReference type="ARBA" id="ARBA00022729"/>
    </source>
</evidence>
<dbReference type="Pfam" id="PF24626">
    <property type="entry name" value="SH3_Tf2-1"/>
    <property type="match status" value="1"/>
</dbReference>
<dbReference type="EC" id="3.1.26.4" evidence="3"/>
<keyword evidence="8" id="KW-0325">Glycoprotein</keyword>
<feature type="domain" description="Chromo" evidence="12">
    <location>
        <begin position="391"/>
        <end position="422"/>
    </location>
</feature>
<evidence type="ECO:0000313" key="16">
    <source>
        <dbReference type="Proteomes" id="UP001239994"/>
    </source>
</evidence>
<dbReference type="PROSITE" id="PS50835">
    <property type="entry name" value="IG_LIKE"/>
    <property type="match status" value="1"/>
</dbReference>
<evidence type="ECO:0000259" key="14">
    <source>
        <dbReference type="PROSITE" id="PS50878"/>
    </source>
</evidence>
<dbReference type="PANTHER" id="PTHR24366:SF15">
    <property type="entry name" value="IMMUNOGLOBULIN SUPERFAMILY CONTAINING LEUCINE-RICH REPEAT PROTEIN 2"/>
    <property type="match status" value="1"/>
</dbReference>
<comment type="similarity">
    <text evidence="2">Belongs to the beta type-B retroviral polymerase family. HERV class-II K(HML-2) pol subfamily.</text>
</comment>
<evidence type="ECO:0000256" key="11">
    <source>
        <dbReference type="SAM" id="Phobius"/>
    </source>
</evidence>
<dbReference type="InterPro" id="IPR013098">
    <property type="entry name" value="Ig_I-set"/>
</dbReference>
<evidence type="ECO:0000256" key="10">
    <source>
        <dbReference type="SAM" id="MobiDB-lite"/>
    </source>
</evidence>
<dbReference type="InterPro" id="IPR000477">
    <property type="entry name" value="RT_dom"/>
</dbReference>
<evidence type="ECO:0000256" key="1">
    <source>
        <dbReference type="ARBA" id="ARBA00004123"/>
    </source>
</evidence>
<dbReference type="GO" id="GO:0005634">
    <property type="term" value="C:nucleus"/>
    <property type="evidence" value="ECO:0007669"/>
    <property type="project" value="UniProtKB-SubCell"/>
</dbReference>
<evidence type="ECO:0000256" key="6">
    <source>
        <dbReference type="ARBA" id="ARBA00022737"/>
    </source>
</evidence>
<dbReference type="Pfam" id="PF07679">
    <property type="entry name" value="I-set"/>
    <property type="match status" value="1"/>
</dbReference>
<keyword evidence="11" id="KW-1133">Transmembrane helix</keyword>
<dbReference type="GO" id="GO:0004523">
    <property type="term" value="F:RNA-DNA hybrid ribonuclease activity"/>
    <property type="evidence" value="ECO:0007669"/>
    <property type="project" value="UniProtKB-EC"/>
</dbReference>
<feature type="domain" description="Reverse transcriptase" evidence="14">
    <location>
        <begin position="1"/>
        <end position="243"/>
    </location>
</feature>
<keyword evidence="16" id="KW-1185">Reference proteome</keyword>
<feature type="region of interest" description="Disordered" evidence="10">
    <location>
        <begin position="978"/>
        <end position="1030"/>
    </location>
</feature>
<dbReference type="InterPro" id="IPR003599">
    <property type="entry name" value="Ig_sub"/>
</dbReference>
<dbReference type="FunFam" id="2.60.40.10:FF:000032">
    <property type="entry name" value="palladin isoform X1"/>
    <property type="match status" value="1"/>
</dbReference>
<dbReference type="InterPro" id="IPR043128">
    <property type="entry name" value="Rev_trsase/Diguanyl_cyclase"/>
</dbReference>
<dbReference type="SUPFAM" id="SSF48726">
    <property type="entry name" value="Immunoglobulin"/>
    <property type="match status" value="1"/>
</dbReference>
<evidence type="ECO:0000256" key="2">
    <source>
        <dbReference type="ARBA" id="ARBA00010879"/>
    </source>
</evidence>
<dbReference type="SMART" id="SM00408">
    <property type="entry name" value="IGc2"/>
    <property type="match status" value="1"/>
</dbReference>
<dbReference type="InterPro" id="IPR003598">
    <property type="entry name" value="Ig_sub2"/>
</dbReference>